<dbReference type="Gene3D" id="3.30.310.130">
    <property type="entry name" value="Ubiquitin-related"/>
    <property type="match status" value="1"/>
</dbReference>
<evidence type="ECO:0000313" key="2">
    <source>
        <dbReference type="EMBL" id="KAJ5074617.1"/>
    </source>
</evidence>
<keyword evidence="3" id="KW-1185">Reference proteome</keyword>
<feature type="region of interest" description="Disordered" evidence="1">
    <location>
        <begin position="105"/>
        <end position="139"/>
    </location>
</feature>
<dbReference type="OrthoDB" id="1939479at2759"/>
<dbReference type="InterPro" id="IPR038765">
    <property type="entry name" value="Papain-like_cys_pep_sf"/>
</dbReference>
<feature type="compositionally biased region" description="Low complexity" evidence="1">
    <location>
        <begin position="194"/>
        <end position="204"/>
    </location>
</feature>
<feature type="compositionally biased region" description="Low complexity" evidence="1">
    <location>
        <begin position="105"/>
        <end position="124"/>
    </location>
</feature>
<sequence>MDFPILENFNQNILWKEFQCSKTDLKRHLKVPNLKTIYPLKNKKIYLKCFSSNKILYEKINEINWVFGKYIIHSKENSCQEGYIPLDTIDIRNFQKISISSISQNENNLSQNSDSENQNDSSQEINTTSDQTSTTEYNSLDDQKISSLIENQKKRLELLNTQFKSIQNQSIKKIPQNSTIDLTKEDYSNDNDNDNNNFGNLFGNSNTQDEQEFSKIFKNIQSKYQNQNQKDLESLKMKKLADFVISILYDGIPDEIVIDLFGLQITRIQLINFFDKKHLIWEIASIFLKILQQNYPNCRIFDLNFYPRLKSFESLKKQEIKKLIPIQKGLLNFEKLIFPIFDQETSHFSLSVVDIRNRIFFNIDSLPNHEDLRSLHNVYKLLSSIANLYSKNTFKSGGIWDWKTRVDLERENILVPTQESEDQKIDDLINDYDDYDENESFDLKIPQNDSIVFMCFFAKLVVSNALDFTNKKIIFPEKYDHLRIRSEMIKKIWKFQQNQFDNPFQRSVYGNSLFLK</sequence>
<dbReference type="SUPFAM" id="SSF54001">
    <property type="entry name" value="Cysteine proteinases"/>
    <property type="match status" value="1"/>
</dbReference>
<dbReference type="Proteomes" id="UP001149090">
    <property type="component" value="Unassembled WGS sequence"/>
</dbReference>
<reference evidence="2" key="1">
    <citation type="submission" date="2022-10" db="EMBL/GenBank/DDBJ databases">
        <title>Novel sulphate-reducing endosymbionts in the free-living metamonad Anaeramoeba.</title>
        <authorList>
            <person name="Jerlstrom-Hultqvist J."/>
            <person name="Cepicka I."/>
            <person name="Gallot-Lavallee L."/>
            <person name="Salas-Leiva D."/>
            <person name="Curtis B.A."/>
            <person name="Zahonova K."/>
            <person name="Pipaliya S."/>
            <person name="Dacks J."/>
            <person name="Roger A.J."/>
        </authorList>
    </citation>
    <scope>NUCLEOTIDE SEQUENCE</scope>
    <source>
        <strain evidence="2">BMAN</strain>
    </source>
</reference>
<evidence type="ECO:0000256" key="1">
    <source>
        <dbReference type="SAM" id="MobiDB-lite"/>
    </source>
</evidence>
<dbReference type="Gene3D" id="1.10.418.20">
    <property type="match status" value="1"/>
</dbReference>
<proteinExistence type="predicted"/>
<dbReference type="EMBL" id="JAPDFW010000070">
    <property type="protein sequence ID" value="KAJ5074617.1"/>
    <property type="molecule type" value="Genomic_DNA"/>
</dbReference>
<protein>
    <submittedName>
        <fullName evidence="2">Deneddylase 1 isoform c-related</fullName>
    </submittedName>
</protein>
<dbReference type="AlphaFoldDB" id="A0A9Q0LKQ2"/>
<accession>A0A9Q0LKQ2</accession>
<organism evidence="2 3">
    <name type="scientific">Anaeramoeba ignava</name>
    <name type="common">Anaerobic marine amoeba</name>
    <dbReference type="NCBI Taxonomy" id="1746090"/>
    <lineage>
        <taxon>Eukaryota</taxon>
        <taxon>Metamonada</taxon>
        <taxon>Anaeramoebidae</taxon>
        <taxon>Anaeramoeba</taxon>
    </lineage>
</organism>
<gene>
    <name evidence="2" type="ORF">M0811_01248</name>
</gene>
<feature type="region of interest" description="Disordered" evidence="1">
    <location>
        <begin position="183"/>
        <end position="204"/>
    </location>
</feature>
<feature type="compositionally biased region" description="Polar residues" evidence="1">
    <location>
        <begin position="125"/>
        <end position="139"/>
    </location>
</feature>
<comment type="caution">
    <text evidence="2">The sequence shown here is derived from an EMBL/GenBank/DDBJ whole genome shotgun (WGS) entry which is preliminary data.</text>
</comment>
<name>A0A9Q0LKQ2_ANAIG</name>
<evidence type="ECO:0000313" key="3">
    <source>
        <dbReference type="Proteomes" id="UP001149090"/>
    </source>
</evidence>